<gene>
    <name evidence="3" type="ORF">E1J38_002855</name>
</gene>
<evidence type="ECO:0000256" key="1">
    <source>
        <dbReference type="SAM" id="MobiDB-lite"/>
    </source>
</evidence>
<feature type="region of interest" description="Disordered" evidence="1">
    <location>
        <begin position="29"/>
        <end position="49"/>
    </location>
</feature>
<feature type="compositionally biased region" description="Polar residues" evidence="1">
    <location>
        <begin position="36"/>
        <end position="49"/>
    </location>
</feature>
<comment type="caution">
    <text evidence="3">The sequence shown here is derived from an EMBL/GenBank/DDBJ whole genome shotgun (WGS) entry which is preliminary data.</text>
</comment>
<dbReference type="Proteomes" id="UP000295814">
    <property type="component" value="Unassembled WGS sequence"/>
</dbReference>
<keyword evidence="4" id="KW-1185">Reference proteome</keyword>
<protein>
    <recommendedName>
        <fullName evidence="5">Porin family protein</fullName>
    </recommendedName>
</protein>
<evidence type="ECO:0000313" key="4">
    <source>
        <dbReference type="Proteomes" id="UP000295814"/>
    </source>
</evidence>
<accession>A0A562YFU0</accession>
<feature type="signal peptide" evidence="2">
    <location>
        <begin position="1"/>
        <end position="20"/>
    </location>
</feature>
<evidence type="ECO:0000256" key="2">
    <source>
        <dbReference type="SAM" id="SignalP"/>
    </source>
</evidence>
<sequence>MQRKLGFLFLLIFTFSASFSQSKIEKSETSLKKQKNNASTSTKRSHNLNNDNDSFGEMLVIETFGRLAINIIAYTAYGILVEMPFERDSPSSSAILTKHPYLNSNKGNYSYEWNDYSAVGRTTISSRYVFENTQLNGNHVNVDIRFYNRLALELDYLQLWENNPNFGYQTLAIYTALIKYHRIRTKQFDGWWGLGASYVDGNVDDFGFSLGLGAELFLGKPISIEANYNQTFINNNAINKFTALMNYYNRPFKLSGGYQSLKIGDQIFSTPTIGLSVSF</sequence>
<reference evidence="3 4" key="1">
    <citation type="submission" date="2019-07" db="EMBL/GenBank/DDBJ databases">
        <title>Seonamhaeicola sp. W255 draft genome.</title>
        <authorList>
            <person name="Zhang X.-Y."/>
            <person name="Zhang R."/>
            <person name="Zhong Y.-L."/>
            <person name="Du Z.-J."/>
        </authorList>
    </citation>
    <scope>NUCLEOTIDE SEQUENCE [LARGE SCALE GENOMIC DNA]</scope>
    <source>
        <strain evidence="3 4">W255</strain>
    </source>
</reference>
<dbReference type="EMBL" id="SMZJ02000002">
    <property type="protein sequence ID" value="TWO33729.1"/>
    <property type="molecule type" value="Genomic_DNA"/>
</dbReference>
<feature type="chain" id="PRO_5022864252" description="Porin family protein" evidence="2">
    <location>
        <begin position="21"/>
        <end position="279"/>
    </location>
</feature>
<evidence type="ECO:0000313" key="3">
    <source>
        <dbReference type="EMBL" id="TWO33729.1"/>
    </source>
</evidence>
<organism evidence="3 4">
    <name type="scientific">Seonamhaeicola sediminis</name>
    <dbReference type="NCBI Taxonomy" id="2528206"/>
    <lineage>
        <taxon>Bacteria</taxon>
        <taxon>Pseudomonadati</taxon>
        <taxon>Bacteroidota</taxon>
        <taxon>Flavobacteriia</taxon>
        <taxon>Flavobacteriales</taxon>
        <taxon>Flavobacteriaceae</taxon>
    </lineage>
</organism>
<dbReference type="SUPFAM" id="SSF56925">
    <property type="entry name" value="OMPA-like"/>
    <property type="match status" value="1"/>
</dbReference>
<dbReference type="OrthoDB" id="1323375at2"/>
<proteinExistence type="predicted"/>
<name>A0A562YFU0_9FLAO</name>
<keyword evidence="2" id="KW-0732">Signal</keyword>
<dbReference type="InterPro" id="IPR011250">
    <property type="entry name" value="OMP/PagP_B-barrel"/>
</dbReference>
<evidence type="ECO:0008006" key="5">
    <source>
        <dbReference type="Google" id="ProtNLM"/>
    </source>
</evidence>
<dbReference type="RefSeq" id="WP_133355947.1">
    <property type="nucleotide sequence ID" value="NZ_SMZJ02000002.1"/>
</dbReference>
<dbReference type="AlphaFoldDB" id="A0A562YFU0"/>